<reference evidence="2" key="2">
    <citation type="journal article" date="2023" name="Food Microbiol.">
        <title>Evaluation of the fermentation potential of lactic acid bacteria isolated from herbs, fruits and vegetables as starter cultures in nut-based milk alternatives.</title>
        <authorList>
            <person name="Huang W."/>
            <person name="Dong A."/>
            <person name="Pham H.T."/>
            <person name="Zhou C."/>
            <person name="Huo Z."/>
            <person name="Watjen A.P."/>
            <person name="Prakash S."/>
            <person name="Bang-Berthelsen C.H."/>
            <person name="Turner M.S."/>
        </authorList>
    </citation>
    <scope>NUCLEOTIDE SEQUENCE</scope>
    <source>
        <strain evidence="2">54</strain>
    </source>
</reference>
<dbReference type="EMBL" id="JAOQNN010000002">
    <property type="protein sequence ID" value="MCW2281638.1"/>
    <property type="molecule type" value="Genomic_DNA"/>
</dbReference>
<reference evidence="1" key="3">
    <citation type="submission" date="2023-08" db="EMBL/GenBank/DDBJ databases">
        <title>Genomic analyses of the natural microbiome of Caenorhabditis elegans.</title>
        <authorList>
            <person name="Samuel B."/>
        </authorList>
    </citation>
    <scope>NUCLEOTIDE SEQUENCE</scope>
    <source>
        <strain evidence="1">BIGb0220</strain>
    </source>
</reference>
<sequence length="147" mass="17125">MENNINKVLGRLSNVGNPIFLFKMLQEIRRYIKRHFLDYPTSHEYNTIYFDIEGKIYLIENMLVTKVATLPDKANLINLSEQALYKIAHLLGVKNDEMMISNLLKEMRSIKNIKKYQDLLEVGDASFSTNLTSNQFALIVLNQIRKN</sequence>
<accession>A0A4P6JG99</accession>
<dbReference type="EMBL" id="JAOWLV010000001">
    <property type="protein sequence ID" value="MDG4975420.1"/>
    <property type="molecule type" value="Genomic_DNA"/>
</dbReference>
<comment type="caution">
    <text evidence="2">The sequence shown here is derived from an EMBL/GenBank/DDBJ whole genome shotgun (WGS) entry which is preliminary data.</text>
</comment>
<evidence type="ECO:0000313" key="3">
    <source>
        <dbReference type="Proteomes" id="UP001152598"/>
    </source>
</evidence>
<name>A0A4P6JG99_9LACT</name>
<dbReference type="RefSeq" id="WP_058203652.1">
    <property type="nucleotide sequence ID" value="NZ_AP025700.1"/>
</dbReference>
<dbReference type="Proteomes" id="UP001207687">
    <property type="component" value="Unassembled WGS sequence"/>
</dbReference>
<proteinExistence type="predicted"/>
<protein>
    <submittedName>
        <fullName evidence="2">Uncharacterized protein</fullName>
    </submittedName>
</protein>
<dbReference type="Proteomes" id="UP001152598">
    <property type="component" value="Unassembled WGS sequence"/>
</dbReference>
<dbReference type="AlphaFoldDB" id="A0A4P6JG99"/>
<gene>
    <name evidence="1" type="ORF">M2256_002160</name>
    <name evidence="2" type="ORF">OGZ50_01515</name>
</gene>
<reference evidence="2" key="1">
    <citation type="submission" date="2022-10" db="EMBL/GenBank/DDBJ databases">
        <authorList>
            <person name="Turner M.S."/>
            <person name="Huang W."/>
        </authorList>
    </citation>
    <scope>NUCLEOTIDE SEQUENCE</scope>
    <source>
        <strain evidence="2">54</strain>
    </source>
</reference>
<evidence type="ECO:0000313" key="2">
    <source>
        <dbReference type="EMBL" id="MDG4975420.1"/>
    </source>
</evidence>
<evidence type="ECO:0000313" key="1">
    <source>
        <dbReference type="EMBL" id="MCW2281638.1"/>
    </source>
</evidence>
<organism evidence="2 3">
    <name type="scientific">Lactococcus lactis</name>
    <dbReference type="NCBI Taxonomy" id="1358"/>
    <lineage>
        <taxon>Bacteria</taxon>
        <taxon>Bacillati</taxon>
        <taxon>Bacillota</taxon>
        <taxon>Bacilli</taxon>
        <taxon>Lactobacillales</taxon>
        <taxon>Streptococcaceae</taxon>
        <taxon>Lactococcus</taxon>
    </lineage>
</organism>